<keyword evidence="4" id="KW-0804">Transcription</keyword>
<comment type="caution">
    <text evidence="7">The sequence shown here is derived from an EMBL/GenBank/DDBJ whole genome shotgun (WGS) entry which is preliminary data.</text>
</comment>
<organism evidence="7 8">
    <name type="scientific">Ambrosiozyma monospora</name>
    <name type="common">Yeast</name>
    <name type="synonym">Endomycopsis monosporus</name>
    <dbReference type="NCBI Taxonomy" id="43982"/>
    <lineage>
        <taxon>Eukaryota</taxon>
        <taxon>Fungi</taxon>
        <taxon>Dikarya</taxon>
        <taxon>Ascomycota</taxon>
        <taxon>Saccharomycotina</taxon>
        <taxon>Pichiomycetes</taxon>
        <taxon>Pichiales</taxon>
        <taxon>Pichiaceae</taxon>
        <taxon>Ambrosiozyma</taxon>
    </lineage>
</organism>
<evidence type="ECO:0000313" key="8">
    <source>
        <dbReference type="Proteomes" id="UP001165063"/>
    </source>
</evidence>
<dbReference type="AlphaFoldDB" id="A0A9W6Z5M1"/>
<feature type="compositionally biased region" description="Low complexity" evidence="5">
    <location>
        <begin position="341"/>
        <end position="365"/>
    </location>
</feature>
<dbReference type="SMART" id="SM01252">
    <property type="entry name" value="KilA-N"/>
    <property type="match status" value="1"/>
</dbReference>
<evidence type="ECO:0000256" key="4">
    <source>
        <dbReference type="ARBA" id="ARBA00023163"/>
    </source>
</evidence>
<dbReference type="EMBL" id="BSXU01004855">
    <property type="protein sequence ID" value="GMG48241.1"/>
    <property type="molecule type" value="Genomic_DNA"/>
</dbReference>
<protein>
    <submittedName>
        <fullName evidence="7">Unnamed protein product</fullName>
    </submittedName>
</protein>
<dbReference type="PANTHER" id="PTHR47792">
    <property type="entry name" value="PROTEIN SOK2-RELATED"/>
    <property type="match status" value="1"/>
</dbReference>
<gene>
    <name evidence="7" type="ORF">Amon01_000701100</name>
</gene>
<dbReference type="InterPro" id="IPR003163">
    <property type="entry name" value="Tscrpt_reg_HTH_APSES-type"/>
</dbReference>
<feature type="compositionally biased region" description="Low complexity" evidence="5">
    <location>
        <begin position="9"/>
        <end position="34"/>
    </location>
</feature>
<dbReference type="GO" id="GO:0043565">
    <property type="term" value="F:sequence-specific DNA binding"/>
    <property type="evidence" value="ECO:0007669"/>
    <property type="project" value="TreeGrafter"/>
</dbReference>
<sequence length="428" mass="45352">MYNNYYNTQQQGQPGQQQQQQPGQPQQQQQQQQGYPANYQTATQYQYRTGYPQAGYPYNYANPTIGGVAPGVATGVGVGVGPGALTPHTTTSNSSIGGGDSMKNLNSNDKSSSGNKTHHSTISGSEFAPLSPNAGQIQPPGLRPKITTTMWEDEKTLCYQVEANGVAVVRRADNNMINGTKLLNVAKMTRGRRDGILKSEKTRQVVKIGSMHLKGVWIPFERALAMAQRESIVDMLYPLFVKDIKRVIQQGTPTAQVGQITLGARDDPSITTTNNNTTTTTTTTTTSAAAISPTSDKKASIVSTGSGSSISGATIDPQQQQQQQQQSNSSYSYGSAPGLGQPPQYYYATAGQQQQPGGSSYNYYGTAGGSYYQQPPQQQQPQTGGADASGIYSASSATTGAATGGAAGQTTAYPYAAYASSTADRDHK</sequence>
<evidence type="ECO:0000256" key="3">
    <source>
        <dbReference type="ARBA" id="ARBA00023125"/>
    </source>
</evidence>
<dbReference type="Pfam" id="PF04383">
    <property type="entry name" value="KilA-N"/>
    <property type="match status" value="1"/>
</dbReference>
<reference evidence="7" key="1">
    <citation type="submission" date="2023-04" db="EMBL/GenBank/DDBJ databases">
        <title>Ambrosiozyma monospora NBRC 1965.</title>
        <authorList>
            <person name="Ichikawa N."/>
            <person name="Sato H."/>
            <person name="Tonouchi N."/>
        </authorList>
    </citation>
    <scope>NUCLEOTIDE SEQUENCE</scope>
    <source>
        <strain evidence="7">NBRC 1965</strain>
    </source>
</reference>
<evidence type="ECO:0000256" key="2">
    <source>
        <dbReference type="ARBA" id="ARBA00023015"/>
    </source>
</evidence>
<dbReference type="Proteomes" id="UP001165063">
    <property type="component" value="Unassembled WGS sequence"/>
</dbReference>
<dbReference type="GO" id="GO:0005634">
    <property type="term" value="C:nucleus"/>
    <property type="evidence" value="ECO:0007669"/>
    <property type="project" value="TreeGrafter"/>
</dbReference>
<dbReference type="GO" id="GO:0003700">
    <property type="term" value="F:DNA-binding transcription factor activity"/>
    <property type="evidence" value="ECO:0007669"/>
    <property type="project" value="TreeGrafter"/>
</dbReference>
<comment type="similarity">
    <text evidence="1">Belongs to the EFG1/PHD1/stuA family.</text>
</comment>
<feature type="compositionally biased region" description="Low complexity" evidence="5">
    <location>
        <begin position="373"/>
        <end position="401"/>
    </location>
</feature>
<keyword evidence="3" id="KW-0238">DNA-binding</keyword>
<accession>A0A9W6Z5M1</accession>
<feature type="domain" description="HTH APSES-type" evidence="6">
    <location>
        <begin position="145"/>
        <end position="251"/>
    </location>
</feature>
<dbReference type="Gene3D" id="3.10.260.10">
    <property type="entry name" value="Transcription regulator HTH, APSES-type DNA-binding domain"/>
    <property type="match status" value="1"/>
</dbReference>
<proteinExistence type="inferred from homology"/>
<feature type="compositionally biased region" description="Polar residues" evidence="5">
    <location>
        <begin position="103"/>
        <end position="124"/>
    </location>
</feature>
<evidence type="ECO:0000313" key="7">
    <source>
        <dbReference type="EMBL" id="GMG48241.1"/>
    </source>
</evidence>
<dbReference type="InterPro" id="IPR018004">
    <property type="entry name" value="KilA/APSES_HTH"/>
</dbReference>
<dbReference type="SUPFAM" id="SSF81995">
    <property type="entry name" value="beta-sandwich domain of Sec23/24"/>
    <property type="match status" value="1"/>
</dbReference>
<feature type="region of interest" description="Disordered" evidence="5">
    <location>
        <begin position="265"/>
        <end position="407"/>
    </location>
</feature>
<dbReference type="PROSITE" id="PS51299">
    <property type="entry name" value="HTH_APSES"/>
    <property type="match status" value="1"/>
</dbReference>
<feature type="region of interest" description="Disordered" evidence="5">
    <location>
        <begin position="84"/>
        <end position="144"/>
    </location>
</feature>
<feature type="region of interest" description="Disordered" evidence="5">
    <location>
        <begin position="1"/>
        <end position="36"/>
    </location>
</feature>
<dbReference type="FunFam" id="3.10.260.10:FF:000003">
    <property type="entry name" value="Ascospore maturation 1 protein"/>
    <property type="match status" value="1"/>
</dbReference>
<keyword evidence="8" id="KW-1185">Reference proteome</keyword>
<dbReference type="PANTHER" id="PTHR47792:SF1">
    <property type="entry name" value="PROTEIN SOK2-RELATED"/>
    <property type="match status" value="1"/>
</dbReference>
<dbReference type="OrthoDB" id="5407653at2759"/>
<feature type="compositionally biased region" description="Low complexity" evidence="5">
    <location>
        <begin position="300"/>
        <end position="326"/>
    </location>
</feature>
<evidence type="ECO:0000259" key="6">
    <source>
        <dbReference type="PROSITE" id="PS51299"/>
    </source>
</evidence>
<feature type="compositionally biased region" description="Low complexity" evidence="5">
    <location>
        <begin position="271"/>
        <end position="286"/>
    </location>
</feature>
<evidence type="ECO:0000256" key="5">
    <source>
        <dbReference type="SAM" id="MobiDB-lite"/>
    </source>
</evidence>
<dbReference type="InterPro" id="IPR036887">
    <property type="entry name" value="HTH_APSES_sf"/>
</dbReference>
<name>A0A9W6Z5M1_AMBMO</name>
<dbReference type="InterPro" id="IPR029790">
    <property type="entry name" value="EFG1/Phd1/StuA"/>
</dbReference>
<dbReference type="GO" id="GO:0045944">
    <property type="term" value="P:positive regulation of transcription by RNA polymerase II"/>
    <property type="evidence" value="ECO:0007669"/>
    <property type="project" value="TreeGrafter"/>
</dbReference>
<evidence type="ECO:0000256" key="1">
    <source>
        <dbReference type="ARBA" id="ARBA00007247"/>
    </source>
</evidence>
<keyword evidence="2" id="KW-0805">Transcription regulation</keyword>
<dbReference type="SUPFAM" id="SSF54616">
    <property type="entry name" value="DNA-binding domain of Mlu1-box binding protein MBP1"/>
    <property type="match status" value="1"/>
</dbReference>